<feature type="transmembrane region" description="Helical" evidence="8">
    <location>
        <begin position="360"/>
        <end position="383"/>
    </location>
</feature>
<dbReference type="Gene3D" id="1.20.1720.10">
    <property type="entry name" value="Multidrug resistance protein D"/>
    <property type="match status" value="1"/>
</dbReference>
<feature type="transmembrane region" description="Helical" evidence="8">
    <location>
        <begin position="268"/>
        <end position="290"/>
    </location>
</feature>
<dbReference type="PRINTS" id="PR01036">
    <property type="entry name" value="TCRTETB"/>
</dbReference>
<feature type="transmembrane region" description="Helical" evidence="8">
    <location>
        <begin position="336"/>
        <end position="354"/>
    </location>
</feature>
<evidence type="ECO:0000256" key="4">
    <source>
        <dbReference type="ARBA" id="ARBA00022692"/>
    </source>
</evidence>
<feature type="transmembrane region" description="Helical" evidence="8">
    <location>
        <begin position="50"/>
        <end position="69"/>
    </location>
</feature>
<comment type="subcellular location">
    <subcellularLocation>
        <location evidence="1">Cell membrane</location>
        <topology evidence="1">Multi-pass membrane protein</topology>
    </subcellularLocation>
</comment>
<accession>A0A840MM79</accession>
<keyword evidence="4 8" id="KW-0812">Transmembrane</keyword>
<evidence type="ECO:0000256" key="1">
    <source>
        <dbReference type="ARBA" id="ARBA00004651"/>
    </source>
</evidence>
<evidence type="ECO:0000259" key="9">
    <source>
        <dbReference type="PROSITE" id="PS50850"/>
    </source>
</evidence>
<dbReference type="RefSeq" id="WP_184036679.1">
    <property type="nucleotide sequence ID" value="NZ_JACHHY010000006.1"/>
</dbReference>
<keyword evidence="3" id="KW-1003">Cell membrane</keyword>
<sequence length="490" mass="51350">MPTTAFPPSRRILAGLSLAVLLPSLSVSIVNTGLPTLMQVFSTPFSAVQWVILGYLLAMTALITSTGYLGDRLGRKRILLIGIALFCIASLLATGAQDITMLVMARIGQGLGAAAMTTLAMACVGEVIPKAKSGGALGLLGTMSAIGTTLGPALGGILIDTMGWQAMFWVPIPLAVLAWVLISRYLPGQTDLSRQPTSNLDIPGMCWLMTTLLFYTLALTLERGHYGWLNGSLLMLALISLAVLIAIERQAANPLLAVHLFQDPQFSSGLIASVAATTVVMAALVVGPFYLGRFFDLNSTQVGLVVSIGPAFATLTSFPAGRLVDRIGSARTITQGLSAMLVASALLVCIPASWRVLGYAIPLALLTTGYATFQTANNTAVLAHSQGGQRGLISGMLNLARNLGLITGASLMGATFAWVVNITGQQHAPTAARYGMQVTFAVATVLVLIALVSQMRVKHASPAKSSQENSSPHQAAIHQAANRHASDDPY</sequence>
<feature type="transmembrane region" description="Helical" evidence="8">
    <location>
        <begin position="164"/>
        <end position="182"/>
    </location>
</feature>
<feature type="transmembrane region" description="Helical" evidence="8">
    <location>
        <begin position="434"/>
        <end position="452"/>
    </location>
</feature>
<feature type="region of interest" description="Disordered" evidence="7">
    <location>
        <begin position="461"/>
        <end position="490"/>
    </location>
</feature>
<feature type="transmembrane region" description="Helical" evidence="8">
    <location>
        <begin position="78"/>
        <end position="97"/>
    </location>
</feature>
<keyword evidence="2" id="KW-0813">Transport</keyword>
<comment type="caution">
    <text evidence="10">The sequence shown here is derived from an EMBL/GenBank/DDBJ whole genome shotgun (WGS) entry which is preliminary data.</text>
</comment>
<reference evidence="10 11" key="1">
    <citation type="submission" date="2020-08" db="EMBL/GenBank/DDBJ databases">
        <title>Genomic Encyclopedia of Type Strains, Phase IV (KMG-IV): sequencing the most valuable type-strain genomes for metagenomic binning, comparative biology and taxonomic classification.</title>
        <authorList>
            <person name="Goeker M."/>
        </authorList>
    </citation>
    <scope>NUCLEOTIDE SEQUENCE [LARGE SCALE GENOMIC DNA]</scope>
    <source>
        <strain evidence="10 11">DSM 27165</strain>
    </source>
</reference>
<dbReference type="Pfam" id="PF07690">
    <property type="entry name" value="MFS_1"/>
    <property type="match status" value="1"/>
</dbReference>
<dbReference type="InterPro" id="IPR020846">
    <property type="entry name" value="MFS_dom"/>
</dbReference>
<dbReference type="GO" id="GO:0022857">
    <property type="term" value="F:transmembrane transporter activity"/>
    <property type="evidence" value="ECO:0007669"/>
    <property type="project" value="InterPro"/>
</dbReference>
<protein>
    <submittedName>
        <fullName evidence="10">EmrB/QacA subfamily drug resistance transporter</fullName>
    </submittedName>
</protein>
<dbReference type="PANTHER" id="PTHR42718:SF46">
    <property type="entry name" value="BLR6921 PROTEIN"/>
    <property type="match status" value="1"/>
</dbReference>
<feature type="compositionally biased region" description="Polar residues" evidence="7">
    <location>
        <begin position="463"/>
        <end position="473"/>
    </location>
</feature>
<dbReference type="Gene3D" id="1.20.1250.20">
    <property type="entry name" value="MFS general substrate transporter like domains"/>
    <property type="match status" value="1"/>
</dbReference>
<evidence type="ECO:0000256" key="2">
    <source>
        <dbReference type="ARBA" id="ARBA00022448"/>
    </source>
</evidence>
<dbReference type="InterPro" id="IPR011701">
    <property type="entry name" value="MFS"/>
</dbReference>
<evidence type="ECO:0000256" key="8">
    <source>
        <dbReference type="SAM" id="Phobius"/>
    </source>
</evidence>
<organism evidence="10 11">
    <name type="scientific">Chitinivorax tropicus</name>
    <dbReference type="NCBI Taxonomy" id="714531"/>
    <lineage>
        <taxon>Bacteria</taxon>
        <taxon>Pseudomonadati</taxon>
        <taxon>Pseudomonadota</taxon>
        <taxon>Betaproteobacteria</taxon>
        <taxon>Chitinivorax</taxon>
    </lineage>
</organism>
<feature type="domain" description="Major facilitator superfamily (MFS) profile" evidence="9">
    <location>
        <begin position="12"/>
        <end position="462"/>
    </location>
</feature>
<dbReference type="PANTHER" id="PTHR42718">
    <property type="entry name" value="MAJOR FACILITATOR SUPERFAMILY MULTIDRUG TRANSPORTER MFSC"/>
    <property type="match status" value="1"/>
</dbReference>
<feature type="transmembrane region" description="Helical" evidence="8">
    <location>
        <begin position="202"/>
        <end position="221"/>
    </location>
</feature>
<name>A0A840MM79_9PROT</name>
<keyword evidence="11" id="KW-1185">Reference proteome</keyword>
<dbReference type="PROSITE" id="PS50850">
    <property type="entry name" value="MFS"/>
    <property type="match status" value="1"/>
</dbReference>
<evidence type="ECO:0000256" key="6">
    <source>
        <dbReference type="ARBA" id="ARBA00023136"/>
    </source>
</evidence>
<dbReference type="AlphaFoldDB" id="A0A840MM79"/>
<feature type="transmembrane region" description="Helical" evidence="8">
    <location>
        <begin position="227"/>
        <end position="247"/>
    </location>
</feature>
<feature type="transmembrane region" description="Helical" evidence="8">
    <location>
        <begin position="136"/>
        <end position="158"/>
    </location>
</feature>
<proteinExistence type="predicted"/>
<dbReference type="SUPFAM" id="SSF103473">
    <property type="entry name" value="MFS general substrate transporter"/>
    <property type="match status" value="1"/>
</dbReference>
<feature type="transmembrane region" description="Helical" evidence="8">
    <location>
        <begin position="302"/>
        <end position="324"/>
    </location>
</feature>
<evidence type="ECO:0000256" key="5">
    <source>
        <dbReference type="ARBA" id="ARBA00022989"/>
    </source>
</evidence>
<feature type="transmembrane region" description="Helical" evidence="8">
    <location>
        <begin position="403"/>
        <end position="422"/>
    </location>
</feature>
<feature type="transmembrane region" description="Helical" evidence="8">
    <location>
        <begin position="103"/>
        <end position="124"/>
    </location>
</feature>
<dbReference type="CDD" id="cd17321">
    <property type="entry name" value="MFS_MMR_MDR_like"/>
    <property type="match status" value="1"/>
</dbReference>
<evidence type="ECO:0000313" key="11">
    <source>
        <dbReference type="Proteomes" id="UP000575898"/>
    </source>
</evidence>
<dbReference type="InterPro" id="IPR036259">
    <property type="entry name" value="MFS_trans_sf"/>
</dbReference>
<keyword evidence="5 8" id="KW-1133">Transmembrane helix</keyword>
<dbReference type="EMBL" id="JACHHY010000006">
    <property type="protein sequence ID" value="MBB5018027.1"/>
    <property type="molecule type" value="Genomic_DNA"/>
</dbReference>
<dbReference type="Proteomes" id="UP000575898">
    <property type="component" value="Unassembled WGS sequence"/>
</dbReference>
<gene>
    <name evidence="10" type="ORF">HNQ59_001312</name>
</gene>
<keyword evidence="6 8" id="KW-0472">Membrane</keyword>
<evidence type="ECO:0000256" key="3">
    <source>
        <dbReference type="ARBA" id="ARBA00022475"/>
    </source>
</evidence>
<dbReference type="GO" id="GO:0005886">
    <property type="term" value="C:plasma membrane"/>
    <property type="evidence" value="ECO:0007669"/>
    <property type="project" value="UniProtKB-SubCell"/>
</dbReference>
<evidence type="ECO:0000256" key="7">
    <source>
        <dbReference type="SAM" id="MobiDB-lite"/>
    </source>
</evidence>
<evidence type="ECO:0000313" key="10">
    <source>
        <dbReference type="EMBL" id="MBB5018027.1"/>
    </source>
</evidence>